<evidence type="ECO:0000256" key="1">
    <source>
        <dbReference type="ARBA" id="ARBA00004141"/>
    </source>
</evidence>
<feature type="transmembrane region" description="Helical" evidence="6">
    <location>
        <begin position="7"/>
        <end position="28"/>
    </location>
</feature>
<sequence>MESVVDVVTTVFQAILAVNVVFTVGYAYNGKRASTLSKTLSALSNNLLLPLLILTTFAASPSLTWKRLLQLWPLAIISLTTHAASLVASILSCRYFGAPGWAVESLTYNNVTSYPFLVVYALYRVSAVGGLNHLHWRIKDTTAEAFERATIYILTNFLITEFFRKFLNPFIVQSGLMDKEQEDADENVEDGFYAETVEATVDEDATERTSLLSRAQQPDSTKLAIIRTAHSPILLSAILGLTIGLVKPLQRFITGVGVEGSSGGWLWLAAGSALNAMGGSFPLFAILATGAAMRAGEQPPSPEYKTPPTLGTVLLFGFWRYICIPAITLPIVKSFHKIPSTKVFLQDPVFSFVLVLTVITPPLLPSHLSPFRSSVLFSTFYSSLITAVPLALAIGLFGRGISYDLDFDLVSALKSAAGGGLAGAAAMVIQVLTLMPMRTIMNYQYRYGGGLKSAAVTLYEDGGYRRYYAGLAAALFQGPLSRFGDTAANAGILALLSSLPWPVLVKTVAASVASACFRMTLTPIDTIKTTQQTQGGGAGLRLIKERVRQQGVASLWYGALATAAATFVGHYPWFGTYNYLQATLPLPHTIIQKLFRQAFIGFAASLVSDTSSNSLRVVKTYRQVHEGDVGYLTAAKRIVEAEGWRGLFGRGLGTRLITNGLQGLLFSVLWKLFADLIAGK</sequence>
<keyword evidence="3 6" id="KW-1133">Transmembrane helix</keyword>
<feature type="transmembrane region" description="Helical" evidence="6">
    <location>
        <begin position="554"/>
        <end position="574"/>
    </location>
</feature>
<dbReference type="Proteomes" id="UP000002149">
    <property type="component" value="Chromosome 8"/>
</dbReference>
<dbReference type="Gene3D" id="1.50.40.10">
    <property type="entry name" value="Mitochondrial carrier domain"/>
    <property type="match status" value="1"/>
</dbReference>
<evidence type="ECO:0000313" key="7">
    <source>
        <dbReference type="EMBL" id="AAW45194.2"/>
    </source>
</evidence>
<name>Q5KD51_CRYD1</name>
<evidence type="ECO:0000313" key="8">
    <source>
        <dbReference type="Proteomes" id="UP000002149"/>
    </source>
</evidence>
<dbReference type="InParanoid" id="Q5KD51"/>
<feature type="transmembrane region" description="Helical" evidence="6">
    <location>
        <begin position="265"/>
        <end position="288"/>
    </location>
</feature>
<protein>
    <recommendedName>
        <fullName evidence="9">Mitochondrial carrier protein</fullName>
    </recommendedName>
</protein>
<feature type="transmembrane region" description="Helical" evidence="6">
    <location>
        <begin position="309"/>
        <end position="332"/>
    </location>
</feature>
<reference evidence="7 8" key="1">
    <citation type="journal article" date="2005" name="Science">
        <title>The genome of the basidiomycetous yeast and human pathogen Cryptococcus neoformans.</title>
        <authorList>
            <person name="Loftus B.J."/>
            <person name="Fung E."/>
            <person name="Roncaglia P."/>
            <person name="Rowley D."/>
            <person name="Amedeo P."/>
            <person name="Bruno D."/>
            <person name="Vamathevan J."/>
            <person name="Miranda M."/>
            <person name="Anderson I.J."/>
            <person name="Fraser J.A."/>
            <person name="Allen J.E."/>
            <person name="Bosdet I.E."/>
            <person name="Brent M.R."/>
            <person name="Chiu R."/>
            <person name="Doering T.L."/>
            <person name="Donlin M.J."/>
            <person name="D'Souza C.A."/>
            <person name="Fox D.S."/>
            <person name="Grinberg V."/>
            <person name="Fu J."/>
            <person name="Fukushima M."/>
            <person name="Haas B.J."/>
            <person name="Huang J.C."/>
            <person name="Janbon G."/>
            <person name="Jones S.J."/>
            <person name="Koo H.L."/>
            <person name="Krzywinski M.I."/>
            <person name="Kwon-Chung J.K."/>
            <person name="Lengeler K.B."/>
            <person name="Maiti R."/>
            <person name="Marra M.A."/>
            <person name="Marra R.E."/>
            <person name="Mathewson C.A."/>
            <person name="Mitchell T.G."/>
            <person name="Pertea M."/>
            <person name="Riggs F.R."/>
            <person name="Salzberg S.L."/>
            <person name="Schein J.E."/>
            <person name="Shvartsbeyn A."/>
            <person name="Shin H."/>
            <person name="Shumway M."/>
            <person name="Specht C.A."/>
            <person name="Suh B.B."/>
            <person name="Tenney A."/>
            <person name="Utterback T.R."/>
            <person name="Wickes B.L."/>
            <person name="Wortman J.R."/>
            <person name="Wye N.H."/>
            <person name="Kronstad J.W."/>
            <person name="Lodge J.K."/>
            <person name="Heitman J."/>
            <person name="Davis R.W."/>
            <person name="Fraser C.M."/>
            <person name="Hyman R.W."/>
        </authorList>
    </citation>
    <scope>NUCLEOTIDE SEQUENCE [LARGE SCALE GENOMIC DNA]</scope>
    <source>
        <strain evidence="8">JEC21 / ATCC MYA-565</strain>
    </source>
</reference>
<comment type="subcellular location">
    <subcellularLocation>
        <location evidence="1">Membrane</location>
        <topology evidence="1">Multi-pass membrane protein</topology>
    </subcellularLocation>
</comment>
<evidence type="ECO:0008006" key="9">
    <source>
        <dbReference type="Google" id="ProtNLM"/>
    </source>
</evidence>
<dbReference type="RefSeq" id="XP_024513400.1">
    <property type="nucleotide sequence ID" value="XM_024657730.1"/>
</dbReference>
<dbReference type="KEGG" id="cne:CNH03310"/>
<dbReference type="PaxDb" id="214684-Q5KD51"/>
<feature type="transmembrane region" description="Helical" evidence="6">
    <location>
        <begin position="376"/>
        <end position="397"/>
    </location>
</feature>
<dbReference type="PROSITE" id="PS50920">
    <property type="entry name" value="SOLCAR"/>
    <property type="match status" value="1"/>
</dbReference>
<feature type="transmembrane region" description="Helical" evidence="6">
    <location>
        <begin position="71"/>
        <end position="91"/>
    </location>
</feature>
<evidence type="ECO:0000256" key="3">
    <source>
        <dbReference type="ARBA" id="ARBA00022989"/>
    </source>
</evidence>
<feature type="transmembrane region" description="Helical" evidence="6">
    <location>
        <begin position="224"/>
        <end position="245"/>
    </location>
</feature>
<dbReference type="GO" id="GO:0055085">
    <property type="term" value="P:transmembrane transport"/>
    <property type="evidence" value="ECO:0007669"/>
    <property type="project" value="InterPro"/>
</dbReference>
<dbReference type="AlphaFoldDB" id="Q5KD51"/>
<dbReference type="Pfam" id="PF00153">
    <property type="entry name" value="Mito_carr"/>
    <property type="match status" value="2"/>
</dbReference>
<keyword evidence="2 5" id="KW-0812">Transmembrane</keyword>
<dbReference type="GO" id="GO:0016020">
    <property type="term" value="C:membrane"/>
    <property type="evidence" value="ECO:0007669"/>
    <property type="project" value="UniProtKB-SubCell"/>
</dbReference>
<dbReference type="EMBL" id="AE017348">
    <property type="protein sequence ID" value="AAW45194.2"/>
    <property type="molecule type" value="Genomic_DNA"/>
</dbReference>
<dbReference type="VEuPathDB" id="FungiDB:CNH03310"/>
<dbReference type="InterPro" id="IPR023395">
    <property type="entry name" value="MCP_dom_sf"/>
</dbReference>
<keyword evidence="8" id="KW-1185">Reference proteome</keyword>
<dbReference type="GeneID" id="3259058"/>
<feature type="transmembrane region" description="Helical" evidence="6">
    <location>
        <begin position="40"/>
        <end position="59"/>
    </location>
</feature>
<evidence type="ECO:0000256" key="5">
    <source>
        <dbReference type="PROSITE-ProRule" id="PRU00282"/>
    </source>
</evidence>
<evidence type="ECO:0000256" key="2">
    <source>
        <dbReference type="ARBA" id="ARBA00022692"/>
    </source>
</evidence>
<feature type="transmembrane region" description="Helical" evidence="6">
    <location>
        <begin position="344"/>
        <end position="364"/>
    </location>
</feature>
<dbReference type="SUPFAM" id="SSF103506">
    <property type="entry name" value="Mitochondrial carrier"/>
    <property type="match status" value="1"/>
</dbReference>
<dbReference type="InterPro" id="IPR004776">
    <property type="entry name" value="Mem_transp_PIN-like"/>
</dbReference>
<gene>
    <name evidence="7" type="ordered locus">CNH03310</name>
</gene>
<dbReference type="eggNOG" id="ENOG502QU7F">
    <property type="taxonomic scope" value="Eukaryota"/>
</dbReference>
<keyword evidence="4 5" id="KW-0472">Membrane</keyword>
<accession>Q5KD51</accession>
<dbReference type="HOGENOM" id="CLU_405967_0_0_1"/>
<evidence type="ECO:0000256" key="4">
    <source>
        <dbReference type="ARBA" id="ARBA00023136"/>
    </source>
</evidence>
<evidence type="ECO:0000256" key="6">
    <source>
        <dbReference type="SAM" id="Phobius"/>
    </source>
</evidence>
<organism evidence="7 8">
    <name type="scientific">Cryptococcus deneoformans (strain JEC21 / ATCC MYA-565)</name>
    <name type="common">Cryptococcus neoformans var. neoformans serotype D</name>
    <dbReference type="NCBI Taxonomy" id="214684"/>
    <lineage>
        <taxon>Eukaryota</taxon>
        <taxon>Fungi</taxon>
        <taxon>Dikarya</taxon>
        <taxon>Basidiomycota</taxon>
        <taxon>Agaricomycotina</taxon>
        <taxon>Tremellomycetes</taxon>
        <taxon>Tremellales</taxon>
        <taxon>Cryptococcaceae</taxon>
        <taxon>Cryptococcus</taxon>
        <taxon>Cryptococcus neoformans species complex</taxon>
    </lineage>
</organism>
<feature type="repeat" description="Solcar" evidence="5">
    <location>
        <begin position="501"/>
        <end position="583"/>
    </location>
</feature>
<feature type="transmembrane region" description="Helical" evidence="6">
    <location>
        <begin position="417"/>
        <end position="437"/>
    </location>
</feature>
<dbReference type="PANTHER" id="PTHR47567:SF1">
    <property type="entry name" value="NAD-DEPENDENT EPIMERASE_DEHYDRATASE DOMAIN-CONTAINING PROTEIN"/>
    <property type="match status" value="1"/>
</dbReference>
<dbReference type="PANTHER" id="PTHR47567">
    <property type="entry name" value="MITOCHONDRIAL SUBSTRATE/SOLUTE CARRIER"/>
    <property type="match status" value="1"/>
</dbReference>
<dbReference type="InterPro" id="IPR018108">
    <property type="entry name" value="MCP_transmembrane"/>
</dbReference>
<dbReference type="Pfam" id="PF03547">
    <property type="entry name" value="Mem_trans"/>
    <property type="match status" value="1"/>
</dbReference>
<proteinExistence type="predicted"/>
<dbReference type="OrthoDB" id="409948at2759"/>